<feature type="compositionally biased region" description="Low complexity" evidence="5">
    <location>
        <begin position="16"/>
        <end position="29"/>
    </location>
</feature>
<evidence type="ECO:0000256" key="5">
    <source>
        <dbReference type="SAM" id="MobiDB-lite"/>
    </source>
</evidence>
<sequence>MATMDSPKNESDTELETNSNPNPSSSETLVPTPNGPAVCLLRFAGDSIGGAFMGSIFGYGAGLVKKKGFKGSFAEAGSSAKTFAVLSGVHSLVVCLLKRLRGKDDVINAGVAGCCTGLALSFPGAPQALLQSCLTFGAFSFILEGLNKQQPALACPLPLRSKSEHYRVRPPLALPLQLQLPLPDEMKGAFTAFCKSLKNRNRRTSPSAY</sequence>
<evidence type="ECO:0000313" key="6">
    <source>
        <dbReference type="EMBL" id="KAB1199099.1"/>
    </source>
</evidence>
<gene>
    <name evidence="6" type="ORF">CJ030_MR0G027267</name>
</gene>
<evidence type="ECO:0000313" key="7">
    <source>
        <dbReference type="Proteomes" id="UP000516437"/>
    </source>
</evidence>
<proteinExistence type="predicted"/>
<comment type="caution">
    <text evidence="6">The sequence shown here is derived from an EMBL/GenBank/DDBJ whole genome shotgun (WGS) entry which is preliminary data.</text>
</comment>
<dbReference type="GO" id="GO:0008320">
    <property type="term" value="F:protein transmembrane transporter activity"/>
    <property type="evidence" value="ECO:0007669"/>
    <property type="project" value="TreeGrafter"/>
</dbReference>
<evidence type="ECO:0000256" key="4">
    <source>
        <dbReference type="ARBA" id="ARBA00023136"/>
    </source>
</evidence>
<dbReference type="AlphaFoldDB" id="A0A6A1UFG5"/>
<feature type="region of interest" description="Disordered" evidence="5">
    <location>
        <begin position="1"/>
        <end position="31"/>
    </location>
</feature>
<dbReference type="GO" id="GO:0042721">
    <property type="term" value="C:TIM22 mitochondrial import inner membrane insertion complex"/>
    <property type="evidence" value="ECO:0007669"/>
    <property type="project" value="InterPro"/>
</dbReference>
<reference evidence="6 7" key="1">
    <citation type="journal article" date="2019" name="Plant Biotechnol. J.">
        <title>The red bayberry genome and genetic basis of sex determination.</title>
        <authorList>
            <person name="Jia H.M."/>
            <person name="Jia H.J."/>
            <person name="Cai Q.L."/>
            <person name="Wang Y."/>
            <person name="Zhao H.B."/>
            <person name="Yang W.F."/>
            <person name="Wang G.Y."/>
            <person name="Li Y.H."/>
            <person name="Zhan D.L."/>
            <person name="Shen Y.T."/>
            <person name="Niu Q.F."/>
            <person name="Chang L."/>
            <person name="Qiu J."/>
            <person name="Zhao L."/>
            <person name="Xie H.B."/>
            <person name="Fu W.Y."/>
            <person name="Jin J."/>
            <person name="Li X.W."/>
            <person name="Jiao Y."/>
            <person name="Zhou C.C."/>
            <person name="Tu T."/>
            <person name="Chai C.Y."/>
            <person name="Gao J.L."/>
            <person name="Fan L.J."/>
            <person name="van de Weg E."/>
            <person name="Wang J.Y."/>
            <person name="Gao Z.S."/>
        </authorList>
    </citation>
    <scope>NUCLEOTIDE SEQUENCE [LARGE SCALE GENOMIC DNA]</scope>
    <source>
        <tissue evidence="6">Leaves</tissue>
    </source>
</reference>
<evidence type="ECO:0000256" key="2">
    <source>
        <dbReference type="ARBA" id="ARBA00022692"/>
    </source>
</evidence>
<dbReference type="Proteomes" id="UP000516437">
    <property type="component" value="Unassembled WGS sequence"/>
</dbReference>
<keyword evidence="3" id="KW-1133">Transmembrane helix</keyword>
<dbReference type="OrthoDB" id="1913277at2759"/>
<keyword evidence="7" id="KW-1185">Reference proteome</keyword>
<dbReference type="GO" id="GO:0045039">
    <property type="term" value="P:protein insertion into mitochondrial inner membrane"/>
    <property type="evidence" value="ECO:0007669"/>
    <property type="project" value="InterPro"/>
</dbReference>
<evidence type="ECO:0000256" key="1">
    <source>
        <dbReference type="ARBA" id="ARBA00004141"/>
    </source>
</evidence>
<keyword evidence="4" id="KW-0472">Membrane</keyword>
<dbReference type="Pfam" id="PF02466">
    <property type="entry name" value="Tim17"/>
    <property type="match status" value="1"/>
</dbReference>
<evidence type="ECO:0000256" key="3">
    <source>
        <dbReference type="ARBA" id="ARBA00022989"/>
    </source>
</evidence>
<dbReference type="PANTHER" id="PTHR14110">
    <property type="entry name" value="MITOCHONDRIAL IMPORT INNER MEMBRANE TRANSLOCASE SUBUNIT TIM22"/>
    <property type="match status" value="1"/>
</dbReference>
<protein>
    <submittedName>
        <fullName evidence="6">Mitochondrial import inner membrane translocase subunit TIM22-2</fullName>
    </submittedName>
</protein>
<organism evidence="6 7">
    <name type="scientific">Morella rubra</name>
    <name type="common">Chinese bayberry</name>
    <dbReference type="NCBI Taxonomy" id="262757"/>
    <lineage>
        <taxon>Eukaryota</taxon>
        <taxon>Viridiplantae</taxon>
        <taxon>Streptophyta</taxon>
        <taxon>Embryophyta</taxon>
        <taxon>Tracheophyta</taxon>
        <taxon>Spermatophyta</taxon>
        <taxon>Magnoliopsida</taxon>
        <taxon>eudicotyledons</taxon>
        <taxon>Gunneridae</taxon>
        <taxon>Pentapetalae</taxon>
        <taxon>rosids</taxon>
        <taxon>fabids</taxon>
        <taxon>Fagales</taxon>
        <taxon>Myricaceae</taxon>
        <taxon>Morella</taxon>
    </lineage>
</organism>
<dbReference type="PANTHER" id="PTHR14110:SF1">
    <property type="entry name" value="CHLOROPLASTIC IMPORT INNER MEMBRANE TRANSLOCASE SUBUNIT TIM22-2-RELATED"/>
    <property type="match status" value="1"/>
</dbReference>
<comment type="subcellular location">
    <subcellularLocation>
        <location evidence="1">Membrane</location>
        <topology evidence="1">Multi-pass membrane protein</topology>
    </subcellularLocation>
</comment>
<name>A0A6A1UFG5_9ROSI</name>
<dbReference type="GO" id="GO:0009941">
    <property type="term" value="C:chloroplast envelope"/>
    <property type="evidence" value="ECO:0007669"/>
    <property type="project" value="TreeGrafter"/>
</dbReference>
<accession>A0A6A1UFG5</accession>
<keyword evidence="2" id="KW-0812">Transmembrane</keyword>
<dbReference type="GO" id="GO:0045036">
    <property type="term" value="P:protein targeting to chloroplast"/>
    <property type="evidence" value="ECO:0007669"/>
    <property type="project" value="TreeGrafter"/>
</dbReference>
<dbReference type="InterPro" id="IPR039175">
    <property type="entry name" value="TIM22"/>
</dbReference>
<dbReference type="EMBL" id="RXIC02000495">
    <property type="protein sequence ID" value="KAB1199099.1"/>
    <property type="molecule type" value="Genomic_DNA"/>
</dbReference>